<reference evidence="1" key="1">
    <citation type="submission" date="2022-03" db="EMBL/GenBank/DDBJ databases">
        <authorList>
            <person name="Sayadi A."/>
        </authorList>
    </citation>
    <scope>NUCLEOTIDE SEQUENCE</scope>
</reference>
<dbReference type="Proteomes" id="UP001152888">
    <property type="component" value="Unassembled WGS sequence"/>
</dbReference>
<evidence type="ECO:0000313" key="1">
    <source>
        <dbReference type="EMBL" id="CAH1990425.1"/>
    </source>
</evidence>
<organism evidence="1 2">
    <name type="scientific">Acanthoscelides obtectus</name>
    <name type="common">Bean weevil</name>
    <name type="synonym">Bruchus obtectus</name>
    <dbReference type="NCBI Taxonomy" id="200917"/>
    <lineage>
        <taxon>Eukaryota</taxon>
        <taxon>Metazoa</taxon>
        <taxon>Ecdysozoa</taxon>
        <taxon>Arthropoda</taxon>
        <taxon>Hexapoda</taxon>
        <taxon>Insecta</taxon>
        <taxon>Pterygota</taxon>
        <taxon>Neoptera</taxon>
        <taxon>Endopterygota</taxon>
        <taxon>Coleoptera</taxon>
        <taxon>Polyphaga</taxon>
        <taxon>Cucujiformia</taxon>
        <taxon>Chrysomeloidea</taxon>
        <taxon>Chrysomelidae</taxon>
        <taxon>Bruchinae</taxon>
        <taxon>Bruchini</taxon>
        <taxon>Acanthoscelides</taxon>
    </lineage>
</organism>
<keyword evidence="2" id="KW-1185">Reference proteome</keyword>
<accession>A0A9P0L9W6</accession>
<name>A0A9P0L9W6_ACAOB</name>
<gene>
    <name evidence="1" type="ORF">ACAOBT_LOCUS19658</name>
</gene>
<protein>
    <submittedName>
        <fullName evidence="1">Uncharacterized protein</fullName>
    </submittedName>
</protein>
<dbReference type="EMBL" id="CAKOFQ010007088">
    <property type="protein sequence ID" value="CAH1990425.1"/>
    <property type="molecule type" value="Genomic_DNA"/>
</dbReference>
<evidence type="ECO:0000313" key="2">
    <source>
        <dbReference type="Proteomes" id="UP001152888"/>
    </source>
</evidence>
<sequence>MLQIFNHLKNVVVKGFPILQRRNYQFTKTLNGYALASPAKYELENKYAHQKVRKRNQQIVEEIGLRRKQIWMDGWTDSTGYPPTRG</sequence>
<dbReference type="AlphaFoldDB" id="A0A9P0L9W6"/>
<comment type="caution">
    <text evidence="1">The sequence shown here is derived from an EMBL/GenBank/DDBJ whole genome shotgun (WGS) entry which is preliminary data.</text>
</comment>
<proteinExistence type="predicted"/>